<sequence length="157" mass="17812">MTLHIRFPDVWPGWNIHECNLTPLVDPETPFHKARRDGCPGLITVDVDPKALSDYYSDSPVFRGLLHSSENPAEDVTVVLKFAMREDLVDDLIDEDHMYAGPLEPLQGSTVPRCYGAYSGMTDEGQLVGCLMLEDWGEVLEKPFRQLPMDLRYAQFQ</sequence>
<evidence type="ECO:0000313" key="2">
    <source>
        <dbReference type="Proteomes" id="UP000053424"/>
    </source>
</evidence>
<dbReference type="EMBL" id="KN831775">
    <property type="protein sequence ID" value="KIM43764.1"/>
    <property type="molecule type" value="Genomic_DNA"/>
</dbReference>
<dbReference type="HOGENOM" id="CLU_1678119_0_0_1"/>
<gene>
    <name evidence="1" type="ORF">M413DRAFT_443666</name>
</gene>
<keyword evidence="2" id="KW-1185">Reference proteome</keyword>
<evidence type="ECO:0000313" key="1">
    <source>
        <dbReference type="EMBL" id="KIM43764.1"/>
    </source>
</evidence>
<reference evidence="2" key="2">
    <citation type="submission" date="2015-01" db="EMBL/GenBank/DDBJ databases">
        <title>Evolutionary Origins and Diversification of the Mycorrhizal Mutualists.</title>
        <authorList>
            <consortium name="DOE Joint Genome Institute"/>
            <consortium name="Mycorrhizal Genomics Consortium"/>
            <person name="Kohler A."/>
            <person name="Kuo A."/>
            <person name="Nagy L.G."/>
            <person name="Floudas D."/>
            <person name="Copeland A."/>
            <person name="Barry K.W."/>
            <person name="Cichocki N."/>
            <person name="Veneault-Fourrey C."/>
            <person name="LaButti K."/>
            <person name="Lindquist E.A."/>
            <person name="Lipzen A."/>
            <person name="Lundell T."/>
            <person name="Morin E."/>
            <person name="Murat C."/>
            <person name="Riley R."/>
            <person name="Ohm R."/>
            <person name="Sun H."/>
            <person name="Tunlid A."/>
            <person name="Henrissat B."/>
            <person name="Grigoriev I.V."/>
            <person name="Hibbett D.S."/>
            <person name="Martin F."/>
        </authorList>
    </citation>
    <scope>NUCLEOTIDE SEQUENCE [LARGE SCALE GENOMIC DNA]</scope>
    <source>
        <strain evidence="2">h7</strain>
    </source>
</reference>
<organism evidence="1 2">
    <name type="scientific">Hebeloma cylindrosporum</name>
    <dbReference type="NCBI Taxonomy" id="76867"/>
    <lineage>
        <taxon>Eukaryota</taxon>
        <taxon>Fungi</taxon>
        <taxon>Dikarya</taxon>
        <taxon>Basidiomycota</taxon>
        <taxon>Agaricomycotina</taxon>
        <taxon>Agaricomycetes</taxon>
        <taxon>Agaricomycetidae</taxon>
        <taxon>Agaricales</taxon>
        <taxon>Agaricineae</taxon>
        <taxon>Hymenogastraceae</taxon>
        <taxon>Hebeloma</taxon>
    </lineage>
</organism>
<accession>A0A0C3CHZ7</accession>
<protein>
    <submittedName>
        <fullName evidence="1">Uncharacterized protein</fullName>
    </submittedName>
</protein>
<reference evidence="1 2" key="1">
    <citation type="submission" date="2014-04" db="EMBL/GenBank/DDBJ databases">
        <authorList>
            <consortium name="DOE Joint Genome Institute"/>
            <person name="Kuo A."/>
            <person name="Gay G."/>
            <person name="Dore J."/>
            <person name="Kohler A."/>
            <person name="Nagy L.G."/>
            <person name="Floudas D."/>
            <person name="Copeland A."/>
            <person name="Barry K.W."/>
            <person name="Cichocki N."/>
            <person name="Veneault-Fourrey C."/>
            <person name="LaButti K."/>
            <person name="Lindquist E.A."/>
            <person name="Lipzen A."/>
            <person name="Lundell T."/>
            <person name="Morin E."/>
            <person name="Murat C."/>
            <person name="Sun H."/>
            <person name="Tunlid A."/>
            <person name="Henrissat B."/>
            <person name="Grigoriev I.V."/>
            <person name="Hibbett D.S."/>
            <person name="Martin F."/>
            <person name="Nordberg H.P."/>
            <person name="Cantor M.N."/>
            <person name="Hua S.X."/>
        </authorList>
    </citation>
    <scope>NUCLEOTIDE SEQUENCE [LARGE SCALE GENOMIC DNA]</scope>
    <source>
        <strain evidence="2">h7</strain>
    </source>
</reference>
<dbReference type="Proteomes" id="UP000053424">
    <property type="component" value="Unassembled WGS sequence"/>
</dbReference>
<proteinExistence type="predicted"/>
<name>A0A0C3CHZ7_HEBCY</name>
<dbReference type="STRING" id="686832.A0A0C3CHZ7"/>
<dbReference type="AlphaFoldDB" id="A0A0C3CHZ7"/>
<dbReference type="OrthoDB" id="2523749at2759"/>